<gene>
    <name evidence="2" type="ORF">AMAG_20432</name>
</gene>
<evidence type="ECO:0000313" key="3">
    <source>
        <dbReference type="Proteomes" id="UP000054350"/>
    </source>
</evidence>
<feature type="compositionally biased region" description="Pro residues" evidence="1">
    <location>
        <begin position="1"/>
        <end position="10"/>
    </location>
</feature>
<sequence>MLNSPAPVPAAAPAAVQPATSDRGRQPVQPPSTLSVASSSSTHTSPHSASHHHYHHHGSPRVATSPHRGPRHRRSLSASASTSRVHPTAALSKHTESRPGSPPQHHRQHAGGVPASSSFYGDALSAHASNWSATSPNNMRIRPILRHPEPAPAPVVSPPLPPHSPPSYHGSLTNLGPSSSGGSATGTQPRSPTPSAAPGHAAVMPHPSSTASSPGQHRHRSFHAPPAINSRSPTSSFVSRSSRSPVALHATFVDVIDPLDASRRVSMDAAGDMTDDEDGSASPGSYASGSRTPSAMAFHAARLLHGHLHHLHHHPHNPLHHLHFRTHHGDHSAATSDAGHGSDGELAPGTPASMPSEHAHSPTHSPPLWPEPTIIEEPASARTSIAPTGGTSRDPSTRESMSYDAV</sequence>
<feature type="compositionally biased region" description="Pro residues" evidence="1">
    <location>
        <begin position="150"/>
        <end position="165"/>
    </location>
</feature>
<feature type="compositionally biased region" description="Low complexity" evidence="1">
    <location>
        <begin position="280"/>
        <end position="290"/>
    </location>
</feature>
<dbReference type="STRING" id="578462.A0A0L0TBC6"/>
<feature type="compositionally biased region" description="Polar residues" evidence="1">
    <location>
        <begin position="381"/>
        <end position="400"/>
    </location>
</feature>
<feature type="region of interest" description="Disordered" evidence="1">
    <location>
        <begin position="311"/>
        <end position="406"/>
    </location>
</feature>
<feature type="region of interest" description="Disordered" evidence="1">
    <location>
        <begin position="143"/>
        <end position="243"/>
    </location>
</feature>
<feature type="region of interest" description="Disordered" evidence="1">
    <location>
        <begin position="1"/>
        <end position="118"/>
    </location>
</feature>
<accession>A0A0L0TBC6</accession>
<evidence type="ECO:0000313" key="2">
    <source>
        <dbReference type="EMBL" id="KNE72052.1"/>
    </source>
</evidence>
<evidence type="ECO:0000256" key="1">
    <source>
        <dbReference type="SAM" id="MobiDB-lite"/>
    </source>
</evidence>
<reference evidence="2 3" key="1">
    <citation type="submission" date="2009-11" db="EMBL/GenBank/DDBJ databases">
        <title>Annotation of Allomyces macrogynus ATCC 38327.</title>
        <authorList>
            <consortium name="The Broad Institute Genome Sequencing Platform"/>
            <person name="Russ C."/>
            <person name="Cuomo C."/>
            <person name="Burger G."/>
            <person name="Gray M.W."/>
            <person name="Holland P.W.H."/>
            <person name="King N."/>
            <person name="Lang F.B.F."/>
            <person name="Roger A.J."/>
            <person name="Ruiz-Trillo I."/>
            <person name="Young S.K."/>
            <person name="Zeng Q."/>
            <person name="Gargeya S."/>
            <person name="Fitzgerald M."/>
            <person name="Haas B."/>
            <person name="Abouelleil A."/>
            <person name="Alvarado L."/>
            <person name="Arachchi H.M."/>
            <person name="Berlin A."/>
            <person name="Chapman S.B."/>
            <person name="Gearin G."/>
            <person name="Goldberg J."/>
            <person name="Griggs A."/>
            <person name="Gujja S."/>
            <person name="Hansen M."/>
            <person name="Heiman D."/>
            <person name="Howarth C."/>
            <person name="Larimer J."/>
            <person name="Lui A."/>
            <person name="MacDonald P.J.P."/>
            <person name="McCowen C."/>
            <person name="Montmayeur A."/>
            <person name="Murphy C."/>
            <person name="Neiman D."/>
            <person name="Pearson M."/>
            <person name="Priest M."/>
            <person name="Roberts A."/>
            <person name="Saif S."/>
            <person name="Shea T."/>
            <person name="Sisk P."/>
            <person name="Stolte C."/>
            <person name="Sykes S."/>
            <person name="Wortman J."/>
            <person name="Nusbaum C."/>
            <person name="Birren B."/>
        </authorList>
    </citation>
    <scope>NUCLEOTIDE SEQUENCE [LARGE SCALE GENOMIC DNA]</scope>
    <source>
        <strain evidence="2 3">ATCC 38327</strain>
    </source>
</reference>
<protein>
    <submittedName>
        <fullName evidence="2">Uncharacterized protein</fullName>
    </submittedName>
</protein>
<feature type="compositionally biased region" description="Low complexity" evidence="1">
    <location>
        <begin position="176"/>
        <end position="187"/>
    </location>
</feature>
<feature type="compositionally biased region" description="Low complexity" evidence="1">
    <location>
        <begin position="31"/>
        <end position="48"/>
    </location>
</feature>
<organism evidence="2 3">
    <name type="scientific">Allomyces macrogynus (strain ATCC 38327)</name>
    <name type="common">Allomyces javanicus var. macrogynus</name>
    <dbReference type="NCBI Taxonomy" id="578462"/>
    <lineage>
        <taxon>Eukaryota</taxon>
        <taxon>Fungi</taxon>
        <taxon>Fungi incertae sedis</taxon>
        <taxon>Blastocladiomycota</taxon>
        <taxon>Blastocladiomycetes</taxon>
        <taxon>Blastocladiales</taxon>
        <taxon>Blastocladiaceae</taxon>
        <taxon>Allomyces</taxon>
    </lineage>
</organism>
<feature type="compositionally biased region" description="Basic residues" evidence="1">
    <location>
        <begin position="49"/>
        <end position="59"/>
    </location>
</feature>
<proteinExistence type="predicted"/>
<feature type="compositionally biased region" description="Basic residues" evidence="1">
    <location>
        <begin position="311"/>
        <end position="328"/>
    </location>
</feature>
<reference evidence="3" key="2">
    <citation type="submission" date="2009-11" db="EMBL/GenBank/DDBJ databases">
        <title>The Genome Sequence of Allomyces macrogynus strain ATCC 38327.</title>
        <authorList>
            <consortium name="The Broad Institute Genome Sequencing Platform"/>
            <person name="Russ C."/>
            <person name="Cuomo C."/>
            <person name="Shea T."/>
            <person name="Young S.K."/>
            <person name="Zeng Q."/>
            <person name="Koehrsen M."/>
            <person name="Haas B."/>
            <person name="Borodovsky M."/>
            <person name="Guigo R."/>
            <person name="Alvarado L."/>
            <person name="Berlin A."/>
            <person name="Borenstein D."/>
            <person name="Chen Z."/>
            <person name="Engels R."/>
            <person name="Freedman E."/>
            <person name="Gellesch M."/>
            <person name="Goldberg J."/>
            <person name="Griggs A."/>
            <person name="Gujja S."/>
            <person name="Heiman D."/>
            <person name="Hepburn T."/>
            <person name="Howarth C."/>
            <person name="Jen D."/>
            <person name="Larson L."/>
            <person name="Lewis B."/>
            <person name="Mehta T."/>
            <person name="Park D."/>
            <person name="Pearson M."/>
            <person name="Roberts A."/>
            <person name="Saif S."/>
            <person name="Shenoy N."/>
            <person name="Sisk P."/>
            <person name="Stolte C."/>
            <person name="Sykes S."/>
            <person name="Walk T."/>
            <person name="White J."/>
            <person name="Yandava C."/>
            <person name="Burger G."/>
            <person name="Gray M.W."/>
            <person name="Holland P.W.H."/>
            <person name="King N."/>
            <person name="Lang F.B.F."/>
            <person name="Roger A.J."/>
            <person name="Ruiz-Trillo I."/>
            <person name="Lander E."/>
            <person name="Nusbaum C."/>
        </authorList>
    </citation>
    <scope>NUCLEOTIDE SEQUENCE [LARGE SCALE GENOMIC DNA]</scope>
    <source>
        <strain evidence="3">ATCC 38327</strain>
    </source>
</reference>
<dbReference type="AlphaFoldDB" id="A0A0L0TBC6"/>
<keyword evidence="3" id="KW-1185">Reference proteome</keyword>
<dbReference type="Proteomes" id="UP000054350">
    <property type="component" value="Unassembled WGS sequence"/>
</dbReference>
<feature type="compositionally biased region" description="Low complexity" evidence="1">
    <location>
        <begin position="230"/>
        <end position="243"/>
    </location>
</feature>
<dbReference type="VEuPathDB" id="FungiDB:AMAG_20432"/>
<feature type="region of interest" description="Disordered" evidence="1">
    <location>
        <begin position="270"/>
        <end position="293"/>
    </location>
</feature>
<dbReference type="EMBL" id="GG745376">
    <property type="protein sequence ID" value="KNE72052.1"/>
    <property type="molecule type" value="Genomic_DNA"/>
</dbReference>
<name>A0A0L0TBC6_ALLM3</name>